<reference evidence="2" key="1">
    <citation type="submission" date="2017-05" db="UniProtKB">
        <authorList>
            <consortium name="EnsemblMetazoa"/>
        </authorList>
    </citation>
    <scope>IDENTIFICATION</scope>
</reference>
<sequence>MDKFPNLYKFNARKKVLNESMTFDKNTKAKMMEVLVTDTMSSNKSVVQSDEDDTEDSVAAPKKYFVKHP</sequence>
<dbReference type="InParanoid" id="A0A1X7TU08"/>
<dbReference type="EnsemblMetazoa" id="Aqu2.1.18664_001">
    <property type="protein sequence ID" value="Aqu2.1.18664_001"/>
    <property type="gene ID" value="Aqu2.1.18664"/>
</dbReference>
<name>A0A1X7TU08_AMPQE</name>
<evidence type="ECO:0000256" key="1">
    <source>
        <dbReference type="SAM" id="MobiDB-lite"/>
    </source>
</evidence>
<protein>
    <submittedName>
        <fullName evidence="2">Uncharacterized protein</fullName>
    </submittedName>
</protein>
<proteinExistence type="predicted"/>
<organism evidence="2">
    <name type="scientific">Amphimedon queenslandica</name>
    <name type="common">Sponge</name>
    <dbReference type="NCBI Taxonomy" id="400682"/>
    <lineage>
        <taxon>Eukaryota</taxon>
        <taxon>Metazoa</taxon>
        <taxon>Porifera</taxon>
        <taxon>Demospongiae</taxon>
        <taxon>Heteroscleromorpha</taxon>
        <taxon>Haplosclerida</taxon>
        <taxon>Niphatidae</taxon>
        <taxon>Amphimedon</taxon>
    </lineage>
</organism>
<feature type="region of interest" description="Disordered" evidence="1">
    <location>
        <begin position="40"/>
        <end position="69"/>
    </location>
</feature>
<accession>A0A1X7TU08</accession>
<evidence type="ECO:0000313" key="2">
    <source>
        <dbReference type="EnsemblMetazoa" id="Aqu2.1.18664_001"/>
    </source>
</evidence>
<dbReference type="AlphaFoldDB" id="A0A1X7TU08"/>